<dbReference type="FunCoup" id="F6ZQH5">
    <property type="interactions" value="46"/>
</dbReference>
<accession>F6ZQH5</accession>
<reference evidence="3" key="2">
    <citation type="submission" date="2025-08" db="UniProtKB">
        <authorList>
            <consortium name="Ensembl"/>
        </authorList>
    </citation>
    <scope>IDENTIFICATION</scope>
</reference>
<dbReference type="Pfam" id="PF02585">
    <property type="entry name" value="PIG-L"/>
    <property type="match status" value="1"/>
</dbReference>
<dbReference type="SUPFAM" id="SSF102588">
    <property type="entry name" value="LmbE-like"/>
    <property type="match status" value="2"/>
</dbReference>
<dbReference type="HOGENOM" id="CLU_034979_1_0_1"/>
<dbReference type="UniPathway" id="UPA00196"/>
<sequence>SASDNALLVISHPDDECLFFAPTILALLEKKAKILSASDNALLVISHPDDECLFFAPTILALLEKKVTVHVVCLSSGNYYGQGEKRILEFHSSCLKLGLQHSNVHCLTKFHDGPNRTWSSEEISEVLLEYLSKSKSKVLLTFDESGISGHPNHIAVNSAVKFMMKRTLSASFTPFVLETVPIVRKYLQIFDIIPTIIFLNQSQVVVLSSFADYFKAVSAMQCHRTQLVWFRWLIVAFSRNMLINTWSTVE</sequence>
<dbReference type="STRING" id="7719.ENSCINP00000009396"/>
<reference evidence="3" key="3">
    <citation type="submission" date="2025-09" db="UniProtKB">
        <authorList>
            <consortium name="Ensembl"/>
        </authorList>
    </citation>
    <scope>IDENTIFICATION</scope>
</reference>
<protein>
    <recommendedName>
        <fullName evidence="2">N-acetylglucosaminylphosphatidylinositol deacetylase</fullName>
        <ecNumber evidence="2">3.5.1.89</ecNumber>
    </recommendedName>
</protein>
<dbReference type="InterPro" id="IPR024078">
    <property type="entry name" value="LmbE-like_dom_sf"/>
</dbReference>
<dbReference type="GO" id="GO:0005783">
    <property type="term" value="C:endoplasmic reticulum"/>
    <property type="evidence" value="ECO:0000318"/>
    <property type="project" value="GO_Central"/>
</dbReference>
<dbReference type="InterPro" id="IPR003737">
    <property type="entry name" value="GlcNAc_PI_deacetylase-related"/>
</dbReference>
<dbReference type="GO" id="GO:0016020">
    <property type="term" value="C:membrane"/>
    <property type="evidence" value="ECO:0007669"/>
    <property type="project" value="GOC"/>
</dbReference>
<dbReference type="EC" id="3.5.1.89" evidence="2"/>
<dbReference type="Proteomes" id="UP000008144">
    <property type="component" value="Unassembled WGS sequence"/>
</dbReference>
<dbReference type="AlphaFoldDB" id="F6ZQH5"/>
<keyword evidence="4" id="KW-1185">Reference proteome</keyword>
<dbReference type="GO" id="GO:0000225">
    <property type="term" value="F:N-acetylglucosaminylphosphatidylinositol deacetylase activity"/>
    <property type="evidence" value="ECO:0000318"/>
    <property type="project" value="GO_Central"/>
</dbReference>
<dbReference type="InParanoid" id="F6ZQH5"/>
<reference evidence="4" key="1">
    <citation type="journal article" date="2002" name="Science">
        <title>The draft genome of Ciona intestinalis: insights into chordate and vertebrate origins.</title>
        <authorList>
            <person name="Dehal P."/>
            <person name="Satou Y."/>
            <person name="Campbell R.K."/>
            <person name="Chapman J."/>
            <person name="Degnan B."/>
            <person name="De Tomaso A."/>
            <person name="Davidson B."/>
            <person name="Di Gregorio A."/>
            <person name="Gelpke M."/>
            <person name="Goodstein D.M."/>
            <person name="Harafuji N."/>
            <person name="Hastings K.E."/>
            <person name="Ho I."/>
            <person name="Hotta K."/>
            <person name="Huang W."/>
            <person name="Kawashima T."/>
            <person name="Lemaire P."/>
            <person name="Martinez D."/>
            <person name="Meinertzhagen I.A."/>
            <person name="Necula S."/>
            <person name="Nonaka M."/>
            <person name="Putnam N."/>
            <person name="Rash S."/>
            <person name="Saiga H."/>
            <person name="Satake M."/>
            <person name="Terry A."/>
            <person name="Yamada L."/>
            <person name="Wang H.G."/>
            <person name="Awazu S."/>
            <person name="Azumi K."/>
            <person name="Boore J."/>
            <person name="Branno M."/>
            <person name="Chin-Bow S."/>
            <person name="DeSantis R."/>
            <person name="Doyle S."/>
            <person name="Francino P."/>
            <person name="Keys D.N."/>
            <person name="Haga S."/>
            <person name="Hayashi H."/>
            <person name="Hino K."/>
            <person name="Imai K.S."/>
            <person name="Inaba K."/>
            <person name="Kano S."/>
            <person name="Kobayashi K."/>
            <person name="Kobayashi M."/>
            <person name="Lee B.I."/>
            <person name="Makabe K.W."/>
            <person name="Manohar C."/>
            <person name="Matassi G."/>
            <person name="Medina M."/>
            <person name="Mochizuki Y."/>
            <person name="Mount S."/>
            <person name="Morishita T."/>
            <person name="Miura S."/>
            <person name="Nakayama A."/>
            <person name="Nishizaka S."/>
            <person name="Nomoto H."/>
            <person name="Ohta F."/>
            <person name="Oishi K."/>
            <person name="Rigoutsos I."/>
            <person name="Sano M."/>
            <person name="Sasaki A."/>
            <person name="Sasakura Y."/>
            <person name="Shoguchi E."/>
            <person name="Shin-i T."/>
            <person name="Spagnuolo A."/>
            <person name="Stainier D."/>
            <person name="Suzuki M.M."/>
            <person name="Tassy O."/>
            <person name="Takatori N."/>
            <person name="Tokuoka M."/>
            <person name="Yagi K."/>
            <person name="Yoshizaki F."/>
            <person name="Wada S."/>
            <person name="Zhang C."/>
            <person name="Hyatt P.D."/>
            <person name="Larimer F."/>
            <person name="Detter C."/>
            <person name="Doggett N."/>
            <person name="Glavina T."/>
            <person name="Hawkins T."/>
            <person name="Richardson P."/>
            <person name="Lucas S."/>
            <person name="Kohara Y."/>
            <person name="Levine M."/>
            <person name="Satoh N."/>
            <person name="Rokhsar D.S."/>
        </authorList>
    </citation>
    <scope>NUCLEOTIDE SEQUENCE [LARGE SCALE GENOMIC DNA]</scope>
</reference>
<dbReference type="GO" id="GO:0006506">
    <property type="term" value="P:GPI anchor biosynthetic process"/>
    <property type="evidence" value="ECO:0007669"/>
    <property type="project" value="UniProtKB-UniPathway"/>
</dbReference>
<dbReference type="GeneTree" id="ENSGT00390000018434"/>
<evidence type="ECO:0000256" key="2">
    <source>
        <dbReference type="ARBA" id="ARBA00012176"/>
    </source>
</evidence>
<evidence type="ECO:0000313" key="4">
    <source>
        <dbReference type="Proteomes" id="UP000008144"/>
    </source>
</evidence>
<organism evidence="3 4">
    <name type="scientific">Ciona intestinalis</name>
    <name type="common">Transparent sea squirt</name>
    <name type="synonym">Ascidia intestinalis</name>
    <dbReference type="NCBI Taxonomy" id="7719"/>
    <lineage>
        <taxon>Eukaryota</taxon>
        <taxon>Metazoa</taxon>
        <taxon>Chordata</taxon>
        <taxon>Tunicata</taxon>
        <taxon>Ascidiacea</taxon>
        <taxon>Phlebobranchia</taxon>
        <taxon>Cionidae</taxon>
        <taxon>Ciona</taxon>
    </lineage>
</organism>
<proteinExistence type="inferred from homology"/>
<dbReference type="OMA" id="YVLESVN"/>
<dbReference type="Gene3D" id="3.40.50.10320">
    <property type="entry name" value="LmbE-like"/>
    <property type="match status" value="2"/>
</dbReference>
<dbReference type="Ensembl" id="ENSCINT00000009396.3">
    <property type="protein sequence ID" value="ENSCINP00000009396.3"/>
    <property type="gene ID" value="ENSCING00000004551.3"/>
</dbReference>
<evidence type="ECO:0000256" key="1">
    <source>
        <dbReference type="ARBA" id="ARBA00006066"/>
    </source>
</evidence>
<dbReference type="PANTHER" id="PTHR12993:SF11">
    <property type="entry name" value="N-ACETYLGLUCOSAMINYL-PHOSPHATIDYLINOSITOL DE-N-ACETYLASE"/>
    <property type="match status" value="1"/>
</dbReference>
<name>F6ZQH5_CIOIN</name>
<comment type="similarity">
    <text evidence="1">Belongs to the PIGL family.</text>
</comment>
<dbReference type="PANTHER" id="PTHR12993">
    <property type="entry name" value="N-ACETYLGLUCOSAMINYL-PHOSPHATIDYLINOSITOL DE-N-ACETYLASE-RELATED"/>
    <property type="match status" value="1"/>
</dbReference>
<evidence type="ECO:0000313" key="3">
    <source>
        <dbReference type="Ensembl" id="ENSCINP00000009396.3"/>
    </source>
</evidence>